<dbReference type="EMBL" id="CAKOAT010570709">
    <property type="protein sequence ID" value="CAH8382948.1"/>
    <property type="molecule type" value="Genomic_DNA"/>
</dbReference>
<proteinExistence type="predicted"/>
<feature type="coiled-coil region" evidence="1">
    <location>
        <begin position="26"/>
        <end position="60"/>
    </location>
</feature>
<comment type="caution">
    <text evidence="2">The sequence shown here is derived from an EMBL/GenBank/DDBJ whole genome shotgun (WGS) entry which is preliminary data.</text>
</comment>
<name>A0ABC8LHL8_ERUVS</name>
<sequence>MTKTQGDCFMVAIDTSEITGWPKRSLIEALNEIQMKNLEIKQLKNNITILSSELAKQLLAETHPKQEEEGPVAAHVFNWTDFIFRCFRSN</sequence>
<accession>A0ABC8LHL8</accession>
<keyword evidence="1" id="KW-0175">Coiled coil</keyword>
<evidence type="ECO:0000313" key="3">
    <source>
        <dbReference type="Proteomes" id="UP001642260"/>
    </source>
</evidence>
<keyword evidence="3" id="KW-1185">Reference proteome</keyword>
<dbReference type="AlphaFoldDB" id="A0ABC8LHL8"/>
<dbReference type="Proteomes" id="UP001642260">
    <property type="component" value="Unassembled WGS sequence"/>
</dbReference>
<evidence type="ECO:0000313" key="2">
    <source>
        <dbReference type="EMBL" id="CAH8382948.1"/>
    </source>
</evidence>
<protein>
    <submittedName>
        <fullName evidence="2">Uncharacterized protein</fullName>
    </submittedName>
</protein>
<evidence type="ECO:0000256" key="1">
    <source>
        <dbReference type="SAM" id="Coils"/>
    </source>
</evidence>
<gene>
    <name evidence="2" type="ORF">ERUC_LOCUS35431</name>
</gene>
<reference evidence="2 3" key="1">
    <citation type="submission" date="2022-03" db="EMBL/GenBank/DDBJ databases">
        <authorList>
            <person name="Macdonald S."/>
            <person name="Ahmed S."/>
            <person name="Newling K."/>
        </authorList>
    </citation>
    <scope>NUCLEOTIDE SEQUENCE [LARGE SCALE GENOMIC DNA]</scope>
</reference>
<organism evidence="2 3">
    <name type="scientific">Eruca vesicaria subsp. sativa</name>
    <name type="common">Garden rocket</name>
    <name type="synonym">Eruca sativa</name>
    <dbReference type="NCBI Taxonomy" id="29727"/>
    <lineage>
        <taxon>Eukaryota</taxon>
        <taxon>Viridiplantae</taxon>
        <taxon>Streptophyta</taxon>
        <taxon>Embryophyta</taxon>
        <taxon>Tracheophyta</taxon>
        <taxon>Spermatophyta</taxon>
        <taxon>Magnoliopsida</taxon>
        <taxon>eudicotyledons</taxon>
        <taxon>Gunneridae</taxon>
        <taxon>Pentapetalae</taxon>
        <taxon>rosids</taxon>
        <taxon>malvids</taxon>
        <taxon>Brassicales</taxon>
        <taxon>Brassicaceae</taxon>
        <taxon>Brassiceae</taxon>
        <taxon>Eruca</taxon>
    </lineage>
</organism>